<dbReference type="InterPro" id="IPR036412">
    <property type="entry name" value="HAD-like_sf"/>
</dbReference>
<dbReference type="InterPro" id="IPR023943">
    <property type="entry name" value="Enolase-ppase_E1"/>
</dbReference>
<dbReference type="Gene3D" id="1.10.720.60">
    <property type="match status" value="1"/>
</dbReference>
<dbReference type="HAMAP" id="MF_01681">
    <property type="entry name" value="Salvage_MtnC"/>
    <property type="match status" value="1"/>
</dbReference>
<keyword evidence="4" id="KW-0460">Magnesium</keyword>
<evidence type="ECO:0000256" key="4">
    <source>
        <dbReference type="HAMAP-Rule" id="MF_01681"/>
    </source>
</evidence>
<dbReference type="NCBIfam" id="TIGR01691">
    <property type="entry name" value="enolase-ppase"/>
    <property type="match status" value="1"/>
</dbReference>
<dbReference type="GO" id="GO:0043716">
    <property type="term" value="F:2-hydroxy-3-keto-5-methylthiopentenyl-1-phosphate phosphatase activity"/>
    <property type="evidence" value="ECO:0007669"/>
    <property type="project" value="UniProtKB-UniRule"/>
</dbReference>
<comment type="pathway">
    <text evidence="4">Amino-acid biosynthesis; L-methionine biosynthesis via salvage pathway; L-methionine from S-methyl-5-thio-alpha-D-ribose 1-phosphate: step 4/6.</text>
</comment>
<proteinExistence type="inferred from homology"/>
<comment type="similarity">
    <text evidence="4">Belongs to the HAD-like hydrolase superfamily. MasA/MtnC family.</text>
</comment>
<dbReference type="InterPro" id="IPR006439">
    <property type="entry name" value="HAD-SF_hydro_IA"/>
</dbReference>
<accession>A0A1C3NU10</accession>
<comment type="function">
    <text evidence="4">Bifunctional enzyme that catalyzes the enolization of 2,3-diketo-5-methylthiopentyl-1-phosphate (DK-MTP-1-P) into the intermediate 2-hydroxy-3-keto-5-methylthiopentenyl-1-phosphate (HK-MTPenyl-1-P), which is then dephosphorylated to form the acireductone 1,2-dihydroxy-3-keto-5-methylthiopentene (DHK-MTPene).</text>
</comment>
<comment type="cofactor">
    <cofactor evidence="4">
        <name>Mg(2+)</name>
        <dbReference type="ChEBI" id="CHEBI:18420"/>
    </cofactor>
    <text evidence="4">Binds 1 Mg(2+) ion per subunit.</text>
</comment>
<gene>
    <name evidence="4 6" type="primary">mtnC</name>
    <name evidence="6" type="ORF">FDG2_0673</name>
</gene>
<sequence>MSDVRCPVTDAVAVTAEAVVVDIEGTTSATSFVVDTLYPYSRARFGAWIDGHSEHPDTRRALAQVRELIGEPAADTARVVTALGTWLDADEKVTPLKTLQGLIWEAGFAVGELTSHLYPDVVPALRSWHDAGRRLYVFSSGSVAAQRAWFAHTPAGDLLGLFSGHFDTETAGPKRQPPSYAAITAATGVAPERTVFLSDLVDELDAARAAGWSTVGVRRPGEPNHDRGVGDHPAVSGFDQVRILPPA</sequence>
<feature type="region of interest" description="Disordered" evidence="5">
    <location>
        <begin position="215"/>
        <end position="236"/>
    </location>
</feature>
<reference evidence="7" key="1">
    <citation type="submission" date="2016-02" db="EMBL/GenBank/DDBJ databases">
        <authorList>
            <person name="Wibberg D."/>
        </authorList>
    </citation>
    <scope>NUCLEOTIDE SEQUENCE [LARGE SCALE GENOMIC DNA]</scope>
</reference>
<dbReference type="UniPathway" id="UPA00904">
    <property type="reaction ID" value="UER00876"/>
</dbReference>
<dbReference type="EC" id="3.1.3.77" evidence="4"/>
<dbReference type="Pfam" id="PF00702">
    <property type="entry name" value="Hydrolase"/>
    <property type="match status" value="1"/>
</dbReference>
<dbReference type="Gene3D" id="3.40.50.1000">
    <property type="entry name" value="HAD superfamily/HAD-like"/>
    <property type="match status" value="1"/>
</dbReference>
<dbReference type="SUPFAM" id="SSF56784">
    <property type="entry name" value="HAD-like"/>
    <property type="match status" value="1"/>
</dbReference>
<keyword evidence="4" id="KW-0479">Metal-binding</keyword>
<evidence type="ECO:0000256" key="3">
    <source>
        <dbReference type="ARBA" id="ARBA00023167"/>
    </source>
</evidence>
<dbReference type="GO" id="GO:0043715">
    <property type="term" value="F:2,3-diketo-5-methylthiopentyl-1-phosphate enolase activity"/>
    <property type="evidence" value="ECO:0007669"/>
    <property type="project" value="UniProtKB-UniRule"/>
</dbReference>
<feature type="compositionally biased region" description="Basic and acidic residues" evidence="5">
    <location>
        <begin position="219"/>
        <end position="230"/>
    </location>
</feature>
<evidence type="ECO:0000256" key="5">
    <source>
        <dbReference type="SAM" id="MobiDB-lite"/>
    </source>
</evidence>
<dbReference type="AlphaFoldDB" id="A0A1C3NU10"/>
<name>A0A1C3NU10_9ACTN</name>
<dbReference type="SFLD" id="SFLDG01133">
    <property type="entry name" value="C1.5.4:_Enolase-phosphatase_Li"/>
    <property type="match status" value="1"/>
</dbReference>
<dbReference type="EMBL" id="FLUV01000269">
    <property type="protein sequence ID" value="SBW18466.1"/>
    <property type="molecule type" value="Genomic_DNA"/>
</dbReference>
<evidence type="ECO:0000313" key="7">
    <source>
        <dbReference type="Proteomes" id="UP000199013"/>
    </source>
</evidence>
<dbReference type="SFLD" id="SFLDS00003">
    <property type="entry name" value="Haloacid_Dehalogenase"/>
    <property type="match status" value="1"/>
</dbReference>
<keyword evidence="7" id="KW-1185">Reference proteome</keyword>
<organism evidence="6 7">
    <name type="scientific">Candidatus Protofrankia californiensis</name>
    <dbReference type="NCBI Taxonomy" id="1839754"/>
    <lineage>
        <taxon>Bacteria</taxon>
        <taxon>Bacillati</taxon>
        <taxon>Actinomycetota</taxon>
        <taxon>Actinomycetes</taxon>
        <taxon>Frankiales</taxon>
        <taxon>Frankiaceae</taxon>
        <taxon>Protofrankia</taxon>
    </lineage>
</organism>
<dbReference type="Proteomes" id="UP000199013">
    <property type="component" value="Unassembled WGS sequence"/>
</dbReference>
<evidence type="ECO:0000256" key="1">
    <source>
        <dbReference type="ARBA" id="ARBA00022605"/>
    </source>
</evidence>
<dbReference type="InterPro" id="IPR023214">
    <property type="entry name" value="HAD_sf"/>
</dbReference>
<dbReference type="GO" id="GO:0019509">
    <property type="term" value="P:L-methionine salvage from methylthioadenosine"/>
    <property type="evidence" value="ECO:0007669"/>
    <property type="project" value="UniProtKB-UniRule"/>
</dbReference>
<evidence type="ECO:0000256" key="2">
    <source>
        <dbReference type="ARBA" id="ARBA00022801"/>
    </source>
</evidence>
<dbReference type="PANTHER" id="PTHR20371:SF1">
    <property type="entry name" value="ENOLASE-PHOSPHATASE E1"/>
    <property type="match status" value="1"/>
</dbReference>
<comment type="catalytic activity">
    <reaction evidence="4">
        <text>5-methylsulfanyl-2,3-dioxopentyl phosphate + H2O = 1,2-dihydroxy-5-(methylsulfanyl)pent-1-en-3-one + phosphate</text>
        <dbReference type="Rhea" id="RHEA:21700"/>
        <dbReference type="ChEBI" id="CHEBI:15377"/>
        <dbReference type="ChEBI" id="CHEBI:43474"/>
        <dbReference type="ChEBI" id="CHEBI:49252"/>
        <dbReference type="ChEBI" id="CHEBI:58828"/>
        <dbReference type="EC" id="3.1.3.77"/>
    </reaction>
</comment>
<dbReference type="CDD" id="cd01629">
    <property type="entry name" value="HAD_EP"/>
    <property type="match status" value="1"/>
</dbReference>
<keyword evidence="1 4" id="KW-0028">Amino-acid biosynthesis</keyword>
<dbReference type="PANTHER" id="PTHR20371">
    <property type="entry name" value="ENOLASE-PHOSPHATASE E1"/>
    <property type="match status" value="1"/>
</dbReference>
<protein>
    <recommendedName>
        <fullName evidence="4">Enolase-phosphatase E1</fullName>
        <ecNumber evidence="4">3.1.3.77</ecNumber>
    </recommendedName>
    <alternativeName>
        <fullName evidence="4">2,3-diketo-5-methylthio-1-phosphopentane phosphatase</fullName>
    </alternativeName>
</protein>
<comment type="pathway">
    <text evidence="4">Amino-acid biosynthesis; L-methionine biosynthesis via salvage pathway; L-methionine from S-methyl-5-thio-alpha-D-ribose 1-phosphate: step 3/6.</text>
</comment>
<dbReference type="GO" id="GO:0000287">
    <property type="term" value="F:magnesium ion binding"/>
    <property type="evidence" value="ECO:0007669"/>
    <property type="project" value="UniProtKB-UniRule"/>
</dbReference>
<dbReference type="SFLD" id="SFLDG01129">
    <property type="entry name" value="C1.5:_HAD__Beta-PGM__Phosphata"/>
    <property type="match status" value="1"/>
</dbReference>
<dbReference type="GO" id="GO:0043874">
    <property type="term" value="F:acireductone synthase activity"/>
    <property type="evidence" value="ECO:0007669"/>
    <property type="project" value="UniProtKB-EC"/>
</dbReference>
<comment type="subunit">
    <text evidence="4">Monomer.</text>
</comment>
<keyword evidence="3 4" id="KW-0486">Methionine biosynthesis</keyword>
<dbReference type="NCBIfam" id="TIGR01509">
    <property type="entry name" value="HAD-SF-IA-v3"/>
    <property type="match status" value="1"/>
</dbReference>
<evidence type="ECO:0000313" key="6">
    <source>
        <dbReference type="EMBL" id="SBW18466.1"/>
    </source>
</evidence>
<keyword evidence="2 4" id="KW-0378">Hydrolase</keyword>